<gene>
    <name evidence="1" type="ORF">GCM10011531_18450</name>
</gene>
<dbReference type="Pfam" id="PF13585">
    <property type="entry name" value="CHU_C"/>
    <property type="match status" value="1"/>
</dbReference>
<dbReference type="InterPro" id="IPR026341">
    <property type="entry name" value="T9SS_type_B"/>
</dbReference>
<keyword evidence="2" id="KW-1185">Reference proteome</keyword>
<dbReference type="Proteomes" id="UP000598120">
    <property type="component" value="Unassembled WGS sequence"/>
</dbReference>
<comment type="caution">
    <text evidence="1">The sequence shown here is derived from an EMBL/GenBank/DDBJ whole genome shotgun (WGS) entry which is preliminary data.</text>
</comment>
<dbReference type="AlphaFoldDB" id="A0A8J2TSR4"/>
<name>A0A8J2TSR4_9FLAO</name>
<dbReference type="NCBIfam" id="NF038133">
    <property type="entry name" value="choice_anch_L"/>
    <property type="match status" value="1"/>
</dbReference>
<proteinExistence type="predicted"/>
<sequence length="761" mass="83928">MFTQNIVVDSQTYTPQQLVENILINSNCIDNVVVTNVVGGNFGGATQSYGYFDANGSNFPFQSGIVLSTGRLTNVPGPNTSLSDDNAGGWIGDNDLEAALNENNTINATILEFDFTSVASQISFRYIFASEEYQEGNPNTCQYSDLFGFLIRPVGDQQYTNIALVPNTQTPVKVTTVHPDIPGGCPAINEAYFGSWNGFVSPINFNGQTKILTATADVIPNQTYHVKLVIADEQNYRYDSAVFLEAGSFQLSTDLGPDLLVSTNNALCQNDSYQIDATQANATSYKWFKDGVELLTEVNSTLSLTDAGVYNVEVTLNNSCVSYGEITIEYYPDINAINTSITECDLNQDGITYFNLYDAEQTITNGNNVLFIPNFFEDINDANQNTNPIATPNSFQNTYVSQIVYARVENQDGCFSIAEVQLNTSMNTVTIAPQFACDDNPIDGFTLFNLNDITATFQNQIPAGAVATYFETEQEALDNVNSLSSPYQNTTQNSQTLYVLISSNNECYAISTVQLNVLYTPVLLDDEAVFYCLNSYPETIRIYGGVHNDSPSNYYYEWLYNGNITSVNTSFNDVNEAGVYTVIVTDPNGCNASRTITVTASNIATIDNVIVEEGTFNNTVTIQVSGEGFYDYALDNANGFYQESNTFTNVLPGFHTVYVRDRNGCGIVEKLISVLGFPKYFTPNGDSIHDTWKVYGVNAQFNQGIDIKIFDRYGKFITQQNNLTAGWDGTLNGYNLPSDDYWFVVTLADGKTYKGHFALVR</sequence>
<dbReference type="InterPro" id="IPR049804">
    <property type="entry name" value="Choice_anch_L"/>
</dbReference>
<evidence type="ECO:0000313" key="2">
    <source>
        <dbReference type="Proteomes" id="UP000598120"/>
    </source>
</evidence>
<reference evidence="1 2" key="1">
    <citation type="journal article" date="2014" name="Int. J. Syst. Evol. Microbiol.">
        <title>Complete genome sequence of Corynebacterium casei LMG S-19264T (=DSM 44701T), isolated from a smear-ripened cheese.</title>
        <authorList>
            <consortium name="US DOE Joint Genome Institute (JGI-PGF)"/>
            <person name="Walter F."/>
            <person name="Albersmeier A."/>
            <person name="Kalinowski J."/>
            <person name="Ruckert C."/>
        </authorList>
    </citation>
    <scope>NUCLEOTIDE SEQUENCE [LARGE SCALE GENOMIC DNA]</scope>
    <source>
        <strain evidence="1 2">CGMCC 1.15295</strain>
    </source>
</reference>
<protein>
    <submittedName>
        <fullName evidence="1">T9SS C-terminal target domain-containing protein</fullName>
    </submittedName>
</protein>
<dbReference type="EMBL" id="BMIC01000003">
    <property type="protein sequence ID" value="GFZ87417.1"/>
    <property type="molecule type" value="Genomic_DNA"/>
</dbReference>
<dbReference type="NCBIfam" id="TIGR04131">
    <property type="entry name" value="Bac_Flav_CTERM"/>
    <property type="match status" value="1"/>
</dbReference>
<evidence type="ECO:0000313" key="1">
    <source>
        <dbReference type="EMBL" id="GFZ87417.1"/>
    </source>
</evidence>
<accession>A0A8J2TSR4</accession>
<organism evidence="1 2">
    <name type="scientific">Aquaticitalea lipolytica</name>
    <dbReference type="NCBI Taxonomy" id="1247562"/>
    <lineage>
        <taxon>Bacteria</taxon>
        <taxon>Pseudomonadati</taxon>
        <taxon>Bacteroidota</taxon>
        <taxon>Flavobacteriia</taxon>
        <taxon>Flavobacteriales</taxon>
        <taxon>Flavobacteriaceae</taxon>
        <taxon>Aquaticitalea</taxon>
    </lineage>
</organism>